<dbReference type="AlphaFoldDB" id="A0A382S7A5"/>
<accession>A0A382S7A5</accession>
<proteinExistence type="predicted"/>
<organism evidence="1">
    <name type="scientific">marine metagenome</name>
    <dbReference type="NCBI Taxonomy" id="408172"/>
    <lineage>
        <taxon>unclassified sequences</taxon>
        <taxon>metagenomes</taxon>
        <taxon>ecological metagenomes</taxon>
    </lineage>
</organism>
<gene>
    <name evidence="1" type="ORF">METZ01_LOCUS358644</name>
</gene>
<name>A0A382S7A5_9ZZZZ</name>
<reference evidence="1" key="1">
    <citation type="submission" date="2018-05" db="EMBL/GenBank/DDBJ databases">
        <authorList>
            <person name="Lanie J.A."/>
            <person name="Ng W.-L."/>
            <person name="Kazmierczak K.M."/>
            <person name="Andrzejewski T.M."/>
            <person name="Davidsen T.M."/>
            <person name="Wayne K.J."/>
            <person name="Tettelin H."/>
            <person name="Glass J.I."/>
            <person name="Rusch D."/>
            <person name="Podicherti R."/>
            <person name="Tsui H.-C.T."/>
            <person name="Winkler M.E."/>
        </authorList>
    </citation>
    <scope>NUCLEOTIDE SEQUENCE</scope>
</reference>
<dbReference type="EMBL" id="UINC01126975">
    <property type="protein sequence ID" value="SVD05790.1"/>
    <property type="molecule type" value="Genomic_DNA"/>
</dbReference>
<sequence length="106" mass="11971">MPLSFTSDFLLYLDSTKSPIVPKTLIIIEIISQLVKFNSPIYLAIGKLQMQQKNKPPRKPSTVFFGETVKNSFCLPILLPTINAKVSFIHTSIKHPRIKLGLYSLL</sequence>
<protein>
    <submittedName>
        <fullName evidence="1">Uncharacterized protein</fullName>
    </submittedName>
</protein>
<evidence type="ECO:0000313" key="1">
    <source>
        <dbReference type="EMBL" id="SVD05790.1"/>
    </source>
</evidence>